<evidence type="ECO:0000256" key="1">
    <source>
        <dbReference type="ARBA" id="ARBA00004651"/>
    </source>
</evidence>
<reference evidence="9 10" key="1">
    <citation type="submission" date="2016-10" db="EMBL/GenBank/DDBJ databases">
        <authorList>
            <person name="de Groot N.N."/>
        </authorList>
    </citation>
    <scope>NUCLEOTIDE SEQUENCE [LARGE SCALE GENOMIC DNA]</scope>
    <source>
        <strain evidence="9 10">DSM 46701</strain>
    </source>
</reference>
<proteinExistence type="inferred from homology"/>
<gene>
    <name evidence="9" type="ORF">SAMN05444955_10935</name>
</gene>
<feature type="transmembrane region" description="Helical" evidence="8">
    <location>
        <begin position="135"/>
        <end position="157"/>
    </location>
</feature>
<name>A0A1H8FSZ2_9BACL</name>
<evidence type="ECO:0000256" key="6">
    <source>
        <dbReference type="ARBA" id="ARBA00022989"/>
    </source>
</evidence>
<accession>A0A1H8FSZ2</accession>
<evidence type="ECO:0000313" key="9">
    <source>
        <dbReference type="EMBL" id="SEN34387.1"/>
    </source>
</evidence>
<sequence>MRVFVVCFLFFLFLIQGSVLQWLLPQAWGTSFVVIPQLVLSGIVMLSLYGDEQMAVLFGFGFGLLHDIVYGPAWGISAFSTALTAYAAVLVSRHFPPYPWIAGLTNMVVQWIHLFIIYGWFRLFDFTQMPFFPAISYHIIPSVLFNVVCGFPIYFLISRIYRKNEQNTIQLFG</sequence>
<dbReference type="InterPro" id="IPR007227">
    <property type="entry name" value="Cell_shape_determining_MreD"/>
</dbReference>
<keyword evidence="4 8" id="KW-0812">Transmembrane</keyword>
<feature type="transmembrane region" description="Helical" evidence="8">
    <location>
        <begin position="104"/>
        <end position="123"/>
    </location>
</feature>
<comment type="similarity">
    <text evidence="2">Belongs to the MreD family.</text>
</comment>
<dbReference type="NCBIfam" id="TIGR03426">
    <property type="entry name" value="shape_MreD"/>
    <property type="match status" value="1"/>
</dbReference>
<comment type="subcellular location">
    <subcellularLocation>
        <location evidence="1">Cell membrane</location>
        <topology evidence="1">Multi-pass membrane protein</topology>
    </subcellularLocation>
</comment>
<dbReference type="GO" id="GO:0008360">
    <property type="term" value="P:regulation of cell shape"/>
    <property type="evidence" value="ECO:0007669"/>
    <property type="project" value="UniProtKB-KW"/>
</dbReference>
<keyword evidence="7 8" id="KW-0472">Membrane</keyword>
<evidence type="ECO:0000256" key="2">
    <source>
        <dbReference type="ARBA" id="ARBA00007776"/>
    </source>
</evidence>
<evidence type="ECO:0000256" key="8">
    <source>
        <dbReference type="SAM" id="Phobius"/>
    </source>
</evidence>
<dbReference type="RefSeq" id="WP_089969143.1">
    <property type="nucleotide sequence ID" value="NZ_FOCQ01000009.1"/>
</dbReference>
<keyword evidence="6 8" id="KW-1133">Transmembrane helix</keyword>
<evidence type="ECO:0000313" key="10">
    <source>
        <dbReference type="Proteomes" id="UP000199695"/>
    </source>
</evidence>
<dbReference type="STRING" id="1173111.SAMN05444955_10935"/>
<keyword evidence="3" id="KW-1003">Cell membrane</keyword>
<keyword evidence="5" id="KW-0133">Cell shape</keyword>
<organism evidence="9 10">
    <name type="scientific">Lihuaxuella thermophila</name>
    <dbReference type="NCBI Taxonomy" id="1173111"/>
    <lineage>
        <taxon>Bacteria</taxon>
        <taxon>Bacillati</taxon>
        <taxon>Bacillota</taxon>
        <taxon>Bacilli</taxon>
        <taxon>Bacillales</taxon>
        <taxon>Thermoactinomycetaceae</taxon>
        <taxon>Lihuaxuella</taxon>
    </lineage>
</organism>
<protein>
    <submittedName>
        <fullName evidence="9">Rod shape-determining protein MreD</fullName>
    </submittedName>
</protein>
<feature type="transmembrane region" description="Helical" evidence="8">
    <location>
        <begin position="76"/>
        <end position="92"/>
    </location>
</feature>
<dbReference type="Proteomes" id="UP000199695">
    <property type="component" value="Unassembled WGS sequence"/>
</dbReference>
<dbReference type="AlphaFoldDB" id="A0A1H8FSZ2"/>
<keyword evidence="10" id="KW-1185">Reference proteome</keyword>
<evidence type="ECO:0000256" key="7">
    <source>
        <dbReference type="ARBA" id="ARBA00023136"/>
    </source>
</evidence>
<dbReference type="EMBL" id="FOCQ01000009">
    <property type="protein sequence ID" value="SEN34387.1"/>
    <property type="molecule type" value="Genomic_DNA"/>
</dbReference>
<evidence type="ECO:0000256" key="3">
    <source>
        <dbReference type="ARBA" id="ARBA00022475"/>
    </source>
</evidence>
<evidence type="ECO:0000256" key="5">
    <source>
        <dbReference type="ARBA" id="ARBA00022960"/>
    </source>
</evidence>
<dbReference type="GO" id="GO:0005886">
    <property type="term" value="C:plasma membrane"/>
    <property type="evidence" value="ECO:0007669"/>
    <property type="project" value="UniProtKB-SubCell"/>
</dbReference>
<dbReference type="Pfam" id="PF04093">
    <property type="entry name" value="MreD"/>
    <property type="match status" value="1"/>
</dbReference>
<evidence type="ECO:0000256" key="4">
    <source>
        <dbReference type="ARBA" id="ARBA00022692"/>
    </source>
</evidence>